<name>A0A873WBM2_9CAUD</name>
<reference evidence="2" key="1">
    <citation type="submission" date="2020-07" db="EMBL/GenBank/DDBJ databases">
        <title>Complete genome sequence of Burkholderia cenocepacia myophage Mica.</title>
        <authorList>
            <person name="Garcia J.A."/>
            <person name="Yao G.W."/>
            <person name="Guadalupe Vizoso-Pinto M."/>
            <person name="Gonzalez C."/>
            <person name="Liu M.L."/>
            <person name="Gill J."/>
        </authorList>
    </citation>
    <scope>NUCLEOTIDE SEQUENCE</scope>
</reference>
<dbReference type="GO" id="GO:0007059">
    <property type="term" value="P:chromosome segregation"/>
    <property type="evidence" value="ECO:0007669"/>
    <property type="project" value="TreeGrafter"/>
</dbReference>
<dbReference type="Gene3D" id="3.90.1530.10">
    <property type="entry name" value="Conserved hypothetical protein from pyrococcus furiosus pfu- 392566-001, ParB domain"/>
    <property type="match status" value="1"/>
</dbReference>
<gene>
    <name evidence="2" type="ORF">CPT_Mica_047</name>
</gene>
<dbReference type="InterPro" id="IPR041468">
    <property type="entry name" value="HTH_ParB/Spo0J"/>
</dbReference>
<evidence type="ECO:0000259" key="1">
    <source>
        <dbReference type="Pfam" id="PF17762"/>
    </source>
</evidence>
<dbReference type="CDD" id="cd16387">
    <property type="entry name" value="ParB_N_Srx"/>
    <property type="match status" value="1"/>
</dbReference>
<proteinExistence type="predicted"/>
<dbReference type="SUPFAM" id="SSF109709">
    <property type="entry name" value="KorB DNA-binding domain-like"/>
    <property type="match status" value="1"/>
</dbReference>
<dbReference type="PANTHER" id="PTHR33375:SF1">
    <property type="entry name" value="CHROMOSOME-PARTITIONING PROTEIN PARB-RELATED"/>
    <property type="match status" value="1"/>
</dbReference>
<evidence type="ECO:0000313" key="2">
    <source>
        <dbReference type="EMBL" id="QPB08659.1"/>
    </source>
</evidence>
<dbReference type="PANTHER" id="PTHR33375">
    <property type="entry name" value="CHROMOSOME-PARTITIONING PROTEIN PARB-RELATED"/>
    <property type="match status" value="1"/>
</dbReference>
<dbReference type="EMBL" id="MT701586">
    <property type="protein sequence ID" value="QPB08659.1"/>
    <property type="molecule type" value="Genomic_DNA"/>
</dbReference>
<dbReference type="SUPFAM" id="SSF110849">
    <property type="entry name" value="ParB/Sulfiredoxin"/>
    <property type="match status" value="1"/>
</dbReference>
<sequence>MTVSFKQLIKEGKIKRGDLLRAQHADIRVEPGFNLSIDPDKFEQLAQELAEYILAGGVIPPLLVRVADDGTLYIVDGHLRHRALAIAIERTTDAAILERLRTVSFMPFIGNDADRLEIIFTSREGRQLSDLERALGYKRFAKLGLKPEDIAERVKRSRPHVDGYLLLANANTDLQQLVQSGKVKVTAAIAAVRKHGEKAGEFLTGKRVTVSDVTGRTLPRKVVDEVEAALKWFKTEGLDLEARVAITKASKGNPAYQNTHIEIPVAALAELLGAVALIENARQAQAEKARDKAAKAAQTDIEQAAA</sequence>
<accession>A0A873WBM2</accession>
<feature type="domain" description="ParB/Spo0J HTH" evidence="1">
    <location>
        <begin position="127"/>
        <end position="189"/>
    </location>
</feature>
<dbReference type="InterPro" id="IPR050336">
    <property type="entry name" value="Chromosome_partition/occlusion"/>
</dbReference>
<dbReference type="InterPro" id="IPR036086">
    <property type="entry name" value="ParB/Sulfiredoxin_sf"/>
</dbReference>
<protein>
    <submittedName>
        <fullName evidence="2">Putative partioning protein</fullName>
    </submittedName>
</protein>
<dbReference type="Pfam" id="PF17762">
    <property type="entry name" value="HTH_ParB"/>
    <property type="match status" value="1"/>
</dbReference>
<dbReference type="Gene3D" id="1.10.10.2830">
    <property type="match status" value="1"/>
</dbReference>
<organism evidence="2 3">
    <name type="scientific">Burkholderia phage Mica</name>
    <dbReference type="NCBI Taxonomy" id="2767579"/>
    <lineage>
        <taxon>Viruses</taxon>
        <taxon>Duplodnaviria</taxon>
        <taxon>Heunggongvirae</taxon>
        <taxon>Uroviricota</taxon>
        <taxon>Caudoviricetes</taxon>
        <taxon>Micavirus</taxon>
        <taxon>Micavirus Mica</taxon>
    </lineage>
</organism>
<keyword evidence="3" id="KW-1185">Reference proteome</keyword>
<evidence type="ECO:0000313" key="3">
    <source>
        <dbReference type="Proteomes" id="UP000663491"/>
    </source>
</evidence>
<dbReference type="Proteomes" id="UP000663491">
    <property type="component" value="Segment"/>
</dbReference>